<keyword evidence="2" id="KW-0472">Membrane</keyword>
<feature type="transmembrane region" description="Helical" evidence="2">
    <location>
        <begin position="43"/>
        <end position="68"/>
    </location>
</feature>
<gene>
    <name evidence="3" type="ORF">GFD30_25245</name>
</gene>
<feature type="region of interest" description="Disordered" evidence="1">
    <location>
        <begin position="1"/>
        <end position="24"/>
    </location>
</feature>
<accession>A0A6L5GGW1</accession>
<dbReference type="RefSeq" id="WP_153027921.1">
    <property type="nucleotide sequence ID" value="NZ_WIAO01000060.1"/>
</dbReference>
<feature type="transmembrane region" description="Helical" evidence="2">
    <location>
        <begin position="109"/>
        <end position="127"/>
    </location>
</feature>
<comment type="caution">
    <text evidence="3">The sequence shown here is derived from an EMBL/GenBank/DDBJ whole genome shotgun (WGS) entry which is preliminary data.</text>
</comment>
<keyword evidence="2" id="KW-1133">Transmembrane helix</keyword>
<evidence type="ECO:0000313" key="3">
    <source>
        <dbReference type="EMBL" id="MQM28841.1"/>
    </source>
</evidence>
<name>A0A6L5GGW1_9ACTN</name>
<evidence type="ECO:0000313" key="4">
    <source>
        <dbReference type="Proteomes" id="UP000477750"/>
    </source>
</evidence>
<evidence type="ECO:0000256" key="2">
    <source>
        <dbReference type="SAM" id="Phobius"/>
    </source>
</evidence>
<keyword evidence="2" id="KW-0812">Transmembrane</keyword>
<protein>
    <recommendedName>
        <fullName evidence="5">DUF2568 domain-containing protein</fullName>
    </recommendedName>
</protein>
<dbReference type="EMBL" id="WIAO01000060">
    <property type="protein sequence ID" value="MQM28841.1"/>
    <property type="molecule type" value="Genomic_DNA"/>
</dbReference>
<proteinExistence type="predicted"/>
<evidence type="ECO:0008006" key="5">
    <source>
        <dbReference type="Google" id="ProtNLM"/>
    </source>
</evidence>
<reference evidence="3 4" key="1">
    <citation type="submission" date="2019-10" db="EMBL/GenBank/DDBJ databases">
        <title>Glycomyces albidus sp. nov., a novel actinomycete isolated from rhizosphere soil of wheat (Triticum aestivum L.).</title>
        <authorList>
            <person name="Qian L."/>
        </authorList>
    </citation>
    <scope>NUCLEOTIDE SEQUENCE [LARGE SCALE GENOMIC DNA]</scope>
    <source>
        <strain evidence="3 4">NEAU-7082</strain>
    </source>
</reference>
<dbReference type="AlphaFoldDB" id="A0A6L5GGW1"/>
<dbReference type="Proteomes" id="UP000477750">
    <property type="component" value="Unassembled WGS sequence"/>
</dbReference>
<sequence>MPAGGSSSGEERPSRARPRRGLAEAPPRRRAAVLRFLTEVGCWAAIGAALAQVSLGLAIAVVLASVAVPAVFATPGDKPAVAVPVPGPVTIAILAATMAAGVACAWTAWPLWAAIPLSALASASLWAELPRWRWLAGAA</sequence>
<keyword evidence="4" id="KW-1185">Reference proteome</keyword>
<evidence type="ECO:0000256" key="1">
    <source>
        <dbReference type="SAM" id="MobiDB-lite"/>
    </source>
</evidence>
<organism evidence="3 4">
    <name type="scientific">Glycomyces albidus</name>
    <dbReference type="NCBI Taxonomy" id="2656774"/>
    <lineage>
        <taxon>Bacteria</taxon>
        <taxon>Bacillati</taxon>
        <taxon>Actinomycetota</taxon>
        <taxon>Actinomycetes</taxon>
        <taxon>Glycomycetales</taxon>
        <taxon>Glycomycetaceae</taxon>
        <taxon>Glycomyces</taxon>
    </lineage>
</organism>
<feature type="transmembrane region" description="Helical" evidence="2">
    <location>
        <begin position="80"/>
        <end position="103"/>
    </location>
</feature>